<organism evidence="1 2">
    <name type="scientific">Psylliodes chrysocephalus</name>
    <dbReference type="NCBI Taxonomy" id="3402493"/>
    <lineage>
        <taxon>Eukaryota</taxon>
        <taxon>Metazoa</taxon>
        <taxon>Ecdysozoa</taxon>
        <taxon>Arthropoda</taxon>
        <taxon>Hexapoda</taxon>
        <taxon>Insecta</taxon>
        <taxon>Pterygota</taxon>
        <taxon>Neoptera</taxon>
        <taxon>Endopterygota</taxon>
        <taxon>Coleoptera</taxon>
        <taxon>Polyphaga</taxon>
        <taxon>Cucujiformia</taxon>
        <taxon>Chrysomeloidea</taxon>
        <taxon>Chrysomelidae</taxon>
        <taxon>Galerucinae</taxon>
        <taxon>Alticini</taxon>
        <taxon>Psylliodes</taxon>
    </lineage>
</organism>
<gene>
    <name evidence="1" type="ORF">PSYICH_LOCUS8764</name>
</gene>
<reference evidence="1" key="1">
    <citation type="submission" date="2022-01" db="EMBL/GenBank/DDBJ databases">
        <authorList>
            <person name="King R."/>
        </authorList>
    </citation>
    <scope>NUCLEOTIDE SEQUENCE</scope>
</reference>
<keyword evidence="2" id="KW-1185">Reference proteome</keyword>
<protein>
    <submittedName>
        <fullName evidence="1">Uncharacterized protein</fullName>
    </submittedName>
</protein>
<proteinExistence type="predicted"/>
<accession>A0A9P0CS22</accession>
<dbReference type="AlphaFoldDB" id="A0A9P0CS22"/>
<dbReference type="PANTHER" id="PTHR45749">
    <property type="match status" value="1"/>
</dbReference>
<dbReference type="PANTHER" id="PTHR45749:SF21">
    <property type="entry name" value="DUF4371 DOMAIN-CONTAINING PROTEIN"/>
    <property type="match status" value="1"/>
</dbReference>
<sequence>MFYRKLENGEILRRDWAIYSESTATRELAFRGSNEKIGEDHKGNYLGAIEILSEYDPFLKDHIRRLANRGKGTVSYLSKDIGDEFVGIISNEVLKKIVKQIKVNKYYSMVQEIYTFFTASSYKWNLLSQFIEVSENEKLLTKRVNTTRWLSRFDAIKALGHSYASIKIEQISQNREEKGVERVEAASFAETLDLLENGILLTFWLDILHRTNDVNKALFITREYGYKYHI</sequence>
<dbReference type="OrthoDB" id="6781995at2759"/>
<evidence type="ECO:0000313" key="1">
    <source>
        <dbReference type="EMBL" id="CAH1108432.1"/>
    </source>
</evidence>
<dbReference type="Proteomes" id="UP001153636">
    <property type="component" value="Chromosome 3"/>
</dbReference>
<dbReference type="EMBL" id="OV651815">
    <property type="protein sequence ID" value="CAH1108432.1"/>
    <property type="molecule type" value="Genomic_DNA"/>
</dbReference>
<name>A0A9P0CS22_9CUCU</name>
<evidence type="ECO:0000313" key="2">
    <source>
        <dbReference type="Proteomes" id="UP001153636"/>
    </source>
</evidence>